<dbReference type="PANTHER" id="PTHR43747">
    <property type="entry name" value="FAD-BINDING PROTEIN"/>
    <property type="match status" value="1"/>
</dbReference>
<dbReference type="RefSeq" id="WP_155549541.1">
    <property type="nucleotide sequence ID" value="NZ_CABVGP010000004.1"/>
</dbReference>
<dbReference type="InterPro" id="IPR006076">
    <property type="entry name" value="FAD-dep_OxRdtase"/>
</dbReference>
<dbReference type="Gene3D" id="3.30.9.100">
    <property type="match status" value="1"/>
</dbReference>
<evidence type="ECO:0000313" key="3">
    <source>
        <dbReference type="EMBL" id="VVJ24862.1"/>
    </source>
</evidence>
<dbReference type="AlphaFoldDB" id="A0A6I8M7J1"/>
<feature type="domain" description="FAD dependent oxidoreductase" evidence="2">
    <location>
        <begin position="5"/>
        <end position="35"/>
    </location>
</feature>
<dbReference type="PANTHER" id="PTHR43747:SF1">
    <property type="entry name" value="SLR1998 PROTEIN"/>
    <property type="match status" value="1"/>
</dbReference>
<evidence type="ECO:0000256" key="1">
    <source>
        <dbReference type="ARBA" id="ARBA00038396"/>
    </source>
</evidence>
<sequence>MRSLDVAVIGGGPAGAAIALRLARRGVDVALYEPSAYDQVRMGETLPPSINPLLRELRIWLDFVALGALVSHGTAAAWGGDEVTARSFLFCPYGNGWHVERARFDRMISKAAEKSGATLLPARVRRVRRAVGGFDIDAEIPARAAAIVDATGRAARISRGLGARHIRSDKLVCAARMFPQRADELLRDTFVEAVEHGWWYTAPLPDGQRIVACFTDAPIAARMELGTPEGWAAAAAAAEHIGPVTAGRATGPVRVVSAAAHRLHPCAGPGWLAAGDAALAMDPLSSGGVTSALRMAKAADDALLTGRRSPYAQLVEGLAVDYARQYSESYGWETRFPSADFWLARRMPSARCG</sequence>
<dbReference type="SUPFAM" id="SSF51905">
    <property type="entry name" value="FAD/NAD(P)-binding domain"/>
    <property type="match status" value="1"/>
</dbReference>
<dbReference type="Pfam" id="PF04820">
    <property type="entry name" value="Trp_halogenase"/>
    <property type="match status" value="1"/>
</dbReference>
<dbReference type="GO" id="GO:0004497">
    <property type="term" value="F:monooxygenase activity"/>
    <property type="evidence" value="ECO:0007669"/>
    <property type="project" value="InterPro"/>
</dbReference>
<dbReference type="InterPro" id="IPR006905">
    <property type="entry name" value="Flavin_halogenase"/>
</dbReference>
<dbReference type="Pfam" id="PF01266">
    <property type="entry name" value="DAO"/>
    <property type="match status" value="1"/>
</dbReference>
<evidence type="ECO:0000259" key="2">
    <source>
        <dbReference type="Pfam" id="PF01266"/>
    </source>
</evidence>
<keyword evidence="4" id="KW-1185">Reference proteome</keyword>
<name>A0A6I8M7J1_9PSEU</name>
<dbReference type="Proteomes" id="UP000399805">
    <property type="component" value="Unassembled WGS sequence"/>
</dbReference>
<evidence type="ECO:0000313" key="4">
    <source>
        <dbReference type="Proteomes" id="UP000399805"/>
    </source>
</evidence>
<gene>
    <name evidence="3" type="ORF">AA23TX_09624</name>
</gene>
<proteinExistence type="inferred from homology"/>
<dbReference type="Gene3D" id="3.50.50.60">
    <property type="entry name" value="FAD/NAD(P)-binding domain"/>
    <property type="match status" value="1"/>
</dbReference>
<protein>
    <recommendedName>
        <fullName evidence="2">FAD dependent oxidoreductase domain-containing protein</fullName>
    </recommendedName>
</protein>
<dbReference type="InterPro" id="IPR050816">
    <property type="entry name" value="Flavin-dep_Halogenase_NPB"/>
</dbReference>
<dbReference type="EMBL" id="CABVGP010000004">
    <property type="protein sequence ID" value="VVJ24862.1"/>
    <property type="molecule type" value="Genomic_DNA"/>
</dbReference>
<dbReference type="InterPro" id="IPR036188">
    <property type="entry name" value="FAD/NAD-bd_sf"/>
</dbReference>
<organism evidence="3 4">
    <name type="scientific">Amycolatopsis camponoti</name>
    <dbReference type="NCBI Taxonomy" id="2606593"/>
    <lineage>
        <taxon>Bacteria</taxon>
        <taxon>Bacillati</taxon>
        <taxon>Actinomycetota</taxon>
        <taxon>Actinomycetes</taxon>
        <taxon>Pseudonocardiales</taxon>
        <taxon>Pseudonocardiaceae</taxon>
        <taxon>Amycolatopsis</taxon>
    </lineage>
</organism>
<accession>A0A6I8M7J1</accession>
<dbReference type="PRINTS" id="PR00420">
    <property type="entry name" value="RNGMNOXGNASE"/>
</dbReference>
<comment type="similarity">
    <text evidence="1">Belongs to the flavin-dependent halogenase family. Bacterial tryptophan halogenase subfamily.</text>
</comment>
<reference evidence="3 4" key="1">
    <citation type="submission" date="2019-09" db="EMBL/GenBank/DDBJ databases">
        <authorList>
            <person name="Leyn A S."/>
        </authorList>
    </citation>
    <scope>NUCLEOTIDE SEQUENCE [LARGE SCALE GENOMIC DNA]</scope>
    <source>
        <strain evidence="3">AA231_1</strain>
    </source>
</reference>